<reference evidence="1 2" key="1">
    <citation type="submission" date="2015-04" db="EMBL/GenBank/DDBJ databases">
        <authorList>
            <person name="Syromyatnikov M.Y."/>
            <person name="Popov V.N."/>
        </authorList>
    </citation>
    <scope>NUCLEOTIDE SEQUENCE [LARGE SCALE GENOMIC DNA]</scope>
</reference>
<evidence type="ECO:0000313" key="2">
    <source>
        <dbReference type="Proteomes" id="UP000183832"/>
    </source>
</evidence>
<dbReference type="EMBL" id="CVRI01000059">
    <property type="protein sequence ID" value="CRL03096.1"/>
    <property type="molecule type" value="Genomic_DNA"/>
</dbReference>
<name>A0A1J1ISI7_9DIPT</name>
<protein>
    <submittedName>
        <fullName evidence="1">CLUMA_CG016787, isoform A</fullName>
    </submittedName>
</protein>
<proteinExistence type="predicted"/>
<gene>
    <name evidence="1" type="ORF">CLUMA_CG016787</name>
</gene>
<dbReference type="AlphaFoldDB" id="A0A1J1ISI7"/>
<sequence>MKRKIERRLRHLRKDFSKHIKKNQKFKINIDDAVKKSKSNKHKKRLTESFVRTFSSKSQKNSFEHLTDISSSNLACNVTKNRLLDHTQKLT</sequence>
<organism evidence="1 2">
    <name type="scientific">Clunio marinus</name>
    <dbReference type="NCBI Taxonomy" id="568069"/>
    <lineage>
        <taxon>Eukaryota</taxon>
        <taxon>Metazoa</taxon>
        <taxon>Ecdysozoa</taxon>
        <taxon>Arthropoda</taxon>
        <taxon>Hexapoda</taxon>
        <taxon>Insecta</taxon>
        <taxon>Pterygota</taxon>
        <taxon>Neoptera</taxon>
        <taxon>Endopterygota</taxon>
        <taxon>Diptera</taxon>
        <taxon>Nematocera</taxon>
        <taxon>Chironomoidea</taxon>
        <taxon>Chironomidae</taxon>
        <taxon>Clunio</taxon>
    </lineage>
</organism>
<evidence type="ECO:0000313" key="1">
    <source>
        <dbReference type="EMBL" id="CRL03096.1"/>
    </source>
</evidence>
<keyword evidence="2" id="KW-1185">Reference proteome</keyword>
<accession>A0A1J1ISI7</accession>
<dbReference type="Proteomes" id="UP000183832">
    <property type="component" value="Unassembled WGS sequence"/>
</dbReference>